<gene>
    <name evidence="1" type="ORF">VNO77_27099</name>
</gene>
<dbReference type="Proteomes" id="UP001367508">
    <property type="component" value="Unassembled WGS sequence"/>
</dbReference>
<evidence type="ECO:0000313" key="1">
    <source>
        <dbReference type="EMBL" id="KAK7323618.1"/>
    </source>
</evidence>
<accession>A0AAN9KY84</accession>
<reference evidence="1 2" key="1">
    <citation type="submission" date="2024-01" db="EMBL/GenBank/DDBJ databases">
        <title>The genomes of 5 underutilized Papilionoideae crops provide insights into root nodulation and disease resistanc.</title>
        <authorList>
            <person name="Jiang F."/>
        </authorList>
    </citation>
    <scope>NUCLEOTIDE SEQUENCE [LARGE SCALE GENOMIC DNA]</scope>
    <source>
        <strain evidence="1">LVBAO_FW01</strain>
        <tissue evidence="1">Leaves</tissue>
    </source>
</reference>
<proteinExistence type="predicted"/>
<comment type="caution">
    <text evidence="1">The sequence shown here is derived from an EMBL/GenBank/DDBJ whole genome shotgun (WGS) entry which is preliminary data.</text>
</comment>
<keyword evidence="2" id="KW-1185">Reference proteome</keyword>
<evidence type="ECO:0000313" key="2">
    <source>
        <dbReference type="Proteomes" id="UP001367508"/>
    </source>
</evidence>
<organism evidence="1 2">
    <name type="scientific">Canavalia gladiata</name>
    <name type="common">Sword bean</name>
    <name type="synonym">Dolichos gladiatus</name>
    <dbReference type="NCBI Taxonomy" id="3824"/>
    <lineage>
        <taxon>Eukaryota</taxon>
        <taxon>Viridiplantae</taxon>
        <taxon>Streptophyta</taxon>
        <taxon>Embryophyta</taxon>
        <taxon>Tracheophyta</taxon>
        <taxon>Spermatophyta</taxon>
        <taxon>Magnoliopsida</taxon>
        <taxon>eudicotyledons</taxon>
        <taxon>Gunneridae</taxon>
        <taxon>Pentapetalae</taxon>
        <taxon>rosids</taxon>
        <taxon>fabids</taxon>
        <taxon>Fabales</taxon>
        <taxon>Fabaceae</taxon>
        <taxon>Papilionoideae</taxon>
        <taxon>50 kb inversion clade</taxon>
        <taxon>NPAAA clade</taxon>
        <taxon>indigoferoid/millettioid clade</taxon>
        <taxon>Phaseoleae</taxon>
        <taxon>Canavalia</taxon>
    </lineage>
</organism>
<dbReference type="AlphaFoldDB" id="A0AAN9KY84"/>
<name>A0AAN9KY84_CANGL</name>
<dbReference type="EMBL" id="JAYMYQ010000006">
    <property type="protein sequence ID" value="KAK7323618.1"/>
    <property type="molecule type" value="Genomic_DNA"/>
</dbReference>
<protein>
    <submittedName>
        <fullName evidence="1">Uncharacterized protein</fullName>
    </submittedName>
</protein>
<sequence length="230" mass="26320">MTSLSLHQGNYHLAPLIFLNCQHVPAVLNYYSALGAILKCPTGPCLNNYCPAPGQSPEYPTGSTSIASFEEIFKIFSWTDEEPRVYFVWRPWTMLRPMLRPLDPDSFHCSIYCTASRPHNNQDSEFVKMSFGAEIWPLKSLVSHRHWHICVEHSGLLIFVKNKCNQAKLVLDQAIETDEGKNLLRERISLRGSASSSSSRLFRRLFGRLKIETPRENSNQTRTPHELLET</sequence>